<dbReference type="Proteomes" id="UP000281406">
    <property type="component" value="Unassembled WGS sequence"/>
</dbReference>
<evidence type="ECO:0000313" key="2">
    <source>
        <dbReference type="EMBL" id="ROI64753.1"/>
    </source>
</evidence>
<feature type="region of interest" description="Disordered" evidence="1">
    <location>
        <begin position="66"/>
        <end position="95"/>
    </location>
</feature>
<dbReference type="AlphaFoldDB" id="A0A3N0XL85"/>
<sequence length="202" mass="21962">MWIRTALPHSCEQTSPPQANICNYEMALTTLSGGAERALTGCRASRCPRTPCSCCLNLPSGLGRSVTASGPSSPLTAGLKKQSKHTQADPRRAESLTRTSLPVTLRLSGGHLHAVIGRDDCVRTGARANIARHINSTTVTYGSLVYLQVFLLQMDVNLRAAPSNQRLIYLDSADRERVTVNSWVLINISQRWQKSCGKCSVL</sequence>
<gene>
    <name evidence="2" type="ORF">DPX16_3300</name>
</gene>
<evidence type="ECO:0000313" key="3">
    <source>
        <dbReference type="Proteomes" id="UP000281406"/>
    </source>
</evidence>
<proteinExistence type="predicted"/>
<organism evidence="2 3">
    <name type="scientific">Anabarilius grahami</name>
    <name type="common">Kanglang fish</name>
    <name type="synonym">Barilius grahami</name>
    <dbReference type="NCBI Taxonomy" id="495550"/>
    <lineage>
        <taxon>Eukaryota</taxon>
        <taxon>Metazoa</taxon>
        <taxon>Chordata</taxon>
        <taxon>Craniata</taxon>
        <taxon>Vertebrata</taxon>
        <taxon>Euteleostomi</taxon>
        <taxon>Actinopterygii</taxon>
        <taxon>Neopterygii</taxon>
        <taxon>Teleostei</taxon>
        <taxon>Ostariophysi</taxon>
        <taxon>Cypriniformes</taxon>
        <taxon>Xenocyprididae</taxon>
        <taxon>Xenocypridinae</taxon>
        <taxon>Xenocypridinae incertae sedis</taxon>
        <taxon>Anabarilius</taxon>
    </lineage>
</organism>
<protein>
    <submittedName>
        <fullName evidence="2">Uncharacterized protein</fullName>
    </submittedName>
</protein>
<reference evidence="2 3" key="1">
    <citation type="submission" date="2018-10" db="EMBL/GenBank/DDBJ databases">
        <title>Genome assembly for a Yunnan-Guizhou Plateau 3E fish, Anabarilius grahami (Regan), and its evolutionary and genetic applications.</title>
        <authorList>
            <person name="Jiang W."/>
        </authorList>
    </citation>
    <scope>NUCLEOTIDE SEQUENCE [LARGE SCALE GENOMIC DNA]</scope>
    <source>
        <strain evidence="2">AG-KIZ</strain>
        <tissue evidence="2">Muscle</tissue>
    </source>
</reference>
<keyword evidence="3" id="KW-1185">Reference proteome</keyword>
<feature type="compositionally biased region" description="Basic and acidic residues" evidence="1">
    <location>
        <begin position="86"/>
        <end position="95"/>
    </location>
</feature>
<name>A0A3N0XL85_ANAGA</name>
<dbReference type="EMBL" id="RJVU01069905">
    <property type="protein sequence ID" value="ROI64753.1"/>
    <property type="molecule type" value="Genomic_DNA"/>
</dbReference>
<feature type="compositionally biased region" description="Polar residues" evidence="1">
    <location>
        <begin position="66"/>
        <end position="75"/>
    </location>
</feature>
<evidence type="ECO:0000256" key="1">
    <source>
        <dbReference type="SAM" id="MobiDB-lite"/>
    </source>
</evidence>
<accession>A0A3N0XL85</accession>
<comment type="caution">
    <text evidence="2">The sequence shown here is derived from an EMBL/GenBank/DDBJ whole genome shotgun (WGS) entry which is preliminary data.</text>
</comment>